<comment type="similarity">
    <text evidence="8">Belongs to the binding-protein-dependent transport system permease family.</text>
</comment>
<dbReference type="RefSeq" id="WP_033530222.1">
    <property type="nucleotide sequence ID" value="NZ_JAVRFJ010000020.1"/>
</dbReference>
<feature type="transmembrane region" description="Helical" evidence="8">
    <location>
        <begin position="136"/>
        <end position="154"/>
    </location>
</feature>
<evidence type="ECO:0000313" key="10">
    <source>
        <dbReference type="EMBL" id="MDT0570260.1"/>
    </source>
</evidence>
<dbReference type="Gene3D" id="1.10.3720.10">
    <property type="entry name" value="MetI-like"/>
    <property type="match status" value="1"/>
</dbReference>
<comment type="subcellular location">
    <subcellularLocation>
        <location evidence="1">Cell inner membrane</location>
        <topology evidence="1">Multi-pass membrane protein</topology>
    </subcellularLocation>
    <subcellularLocation>
        <location evidence="8">Cell membrane</location>
        <topology evidence="8">Multi-pass membrane protein</topology>
    </subcellularLocation>
</comment>
<feature type="transmembrane region" description="Helical" evidence="8">
    <location>
        <begin position="193"/>
        <end position="213"/>
    </location>
</feature>
<feature type="transmembrane region" description="Helical" evidence="8">
    <location>
        <begin position="12"/>
        <end position="34"/>
    </location>
</feature>
<keyword evidence="4" id="KW-0997">Cell inner membrane</keyword>
<evidence type="ECO:0000256" key="1">
    <source>
        <dbReference type="ARBA" id="ARBA00004429"/>
    </source>
</evidence>
<evidence type="ECO:0000256" key="8">
    <source>
        <dbReference type="RuleBase" id="RU363032"/>
    </source>
</evidence>
<gene>
    <name evidence="10" type="ORF">RM704_22770</name>
</gene>
<feature type="transmembrane region" description="Helical" evidence="8">
    <location>
        <begin position="69"/>
        <end position="91"/>
    </location>
</feature>
<reference evidence="10" key="1">
    <citation type="submission" date="2024-05" db="EMBL/GenBank/DDBJ databases">
        <title>30 novel species of actinomycetes from the DSMZ collection.</title>
        <authorList>
            <person name="Nouioui I."/>
        </authorList>
    </citation>
    <scope>NUCLEOTIDE SEQUENCE</scope>
    <source>
        <strain evidence="10">DSM 3412</strain>
    </source>
</reference>
<evidence type="ECO:0000256" key="7">
    <source>
        <dbReference type="ARBA" id="ARBA00023136"/>
    </source>
</evidence>
<keyword evidence="2 8" id="KW-0813">Transport</keyword>
<dbReference type="InterPro" id="IPR035906">
    <property type="entry name" value="MetI-like_sf"/>
</dbReference>
<dbReference type="Pfam" id="PF00528">
    <property type="entry name" value="BPD_transp_1"/>
    <property type="match status" value="1"/>
</dbReference>
<feature type="transmembrane region" description="Helical" evidence="8">
    <location>
        <begin position="234"/>
        <end position="256"/>
    </location>
</feature>
<evidence type="ECO:0000259" key="9">
    <source>
        <dbReference type="PROSITE" id="PS50928"/>
    </source>
</evidence>
<keyword evidence="6 8" id="KW-1133">Transmembrane helix</keyword>
<keyword evidence="5 8" id="KW-0812">Transmembrane</keyword>
<name>A0ABU2Z113_9ACTN</name>
<evidence type="ECO:0000256" key="5">
    <source>
        <dbReference type="ARBA" id="ARBA00022692"/>
    </source>
</evidence>
<comment type="caution">
    <text evidence="10">The sequence shown here is derived from an EMBL/GenBank/DDBJ whole genome shotgun (WGS) entry which is preliminary data.</text>
</comment>
<keyword evidence="7 8" id="KW-0472">Membrane</keyword>
<accession>A0ABU2Z113</accession>
<organism evidence="10 11">
    <name type="scientific">Streptomyces gottesmaniae</name>
    <dbReference type="NCBI Taxonomy" id="3075518"/>
    <lineage>
        <taxon>Bacteria</taxon>
        <taxon>Bacillati</taxon>
        <taxon>Actinomycetota</taxon>
        <taxon>Actinomycetes</taxon>
        <taxon>Kitasatosporales</taxon>
        <taxon>Streptomycetaceae</taxon>
        <taxon>Streptomyces</taxon>
    </lineage>
</organism>
<keyword evidence="11" id="KW-1185">Reference proteome</keyword>
<dbReference type="EMBL" id="JAVRFJ010000020">
    <property type="protein sequence ID" value="MDT0570260.1"/>
    <property type="molecule type" value="Genomic_DNA"/>
</dbReference>
<feature type="domain" description="ABC transmembrane type-1" evidence="9">
    <location>
        <begin position="65"/>
        <end position="253"/>
    </location>
</feature>
<evidence type="ECO:0000313" key="11">
    <source>
        <dbReference type="Proteomes" id="UP001180737"/>
    </source>
</evidence>
<dbReference type="PANTHER" id="PTHR43357">
    <property type="entry name" value="INNER MEMBRANE ABC TRANSPORTER PERMEASE PROTEIN YDCV"/>
    <property type="match status" value="1"/>
</dbReference>
<feature type="transmembrane region" description="Helical" evidence="8">
    <location>
        <begin position="103"/>
        <end position="124"/>
    </location>
</feature>
<keyword evidence="3" id="KW-1003">Cell membrane</keyword>
<dbReference type="Proteomes" id="UP001180737">
    <property type="component" value="Unassembled WGS sequence"/>
</dbReference>
<dbReference type="PROSITE" id="PS50928">
    <property type="entry name" value="ABC_TM1"/>
    <property type="match status" value="1"/>
</dbReference>
<dbReference type="InterPro" id="IPR000515">
    <property type="entry name" value="MetI-like"/>
</dbReference>
<evidence type="ECO:0000256" key="2">
    <source>
        <dbReference type="ARBA" id="ARBA00022448"/>
    </source>
</evidence>
<proteinExistence type="inferred from homology"/>
<sequence length="266" mass="28896">MARFSMSRMPLAAWGVAVVVWLTAPILIVAIMSFTDNESFRFPPSTWSLRWYRNFFEDPSWYQSLVNSVQIALVVMVVATLLGTAAALGLNRMRSRVGPVLQTVLLLPTVVPVLIAGIGMYSLFLRWRLTGTPMGFILAHTVLSMPFVFISVTASLQTFDRRLEQAAAICGASPLATFFQVTLRIIAPGVLTGAVLSFLGSFNETIVSIFLVSPTLRTLPVQMYTSVAKESDPTIAAASTLTTALTAVLFLVALTVRAGRSKTDEA</sequence>
<dbReference type="SUPFAM" id="SSF161098">
    <property type="entry name" value="MetI-like"/>
    <property type="match status" value="1"/>
</dbReference>
<dbReference type="CDD" id="cd06261">
    <property type="entry name" value="TM_PBP2"/>
    <property type="match status" value="1"/>
</dbReference>
<evidence type="ECO:0000256" key="3">
    <source>
        <dbReference type="ARBA" id="ARBA00022475"/>
    </source>
</evidence>
<evidence type="ECO:0000256" key="4">
    <source>
        <dbReference type="ARBA" id="ARBA00022519"/>
    </source>
</evidence>
<evidence type="ECO:0000256" key="6">
    <source>
        <dbReference type="ARBA" id="ARBA00022989"/>
    </source>
</evidence>
<protein>
    <submittedName>
        <fullName evidence="10">ABC transporter permease</fullName>
    </submittedName>
</protein>
<dbReference type="PANTHER" id="PTHR43357:SF4">
    <property type="entry name" value="INNER MEMBRANE ABC TRANSPORTER PERMEASE PROTEIN YDCV"/>
    <property type="match status" value="1"/>
</dbReference>